<accession>A0A5C5YCL0</accession>
<dbReference type="GO" id="GO:0008270">
    <property type="term" value="F:zinc ion binding"/>
    <property type="evidence" value="ECO:0007669"/>
    <property type="project" value="InterPro"/>
</dbReference>
<dbReference type="InterPro" id="IPR001765">
    <property type="entry name" value="Carbonic_anhydrase"/>
</dbReference>
<sequence>MKRSNPQTLIAITTTAAITALICLSVDPRGGRQAGAQSPPTETESAETDSASDRKTESKTAVQQGPKADDVLKDLVDGNQRFVAGESRHPHESKNWRASLEASQSPKAVILGCADSRVPPEIILDQGLGDLFVVRVAGNVVDTDVTASIEYAVDHCGTNLVVVMGHTGCGAVTAAHQHLIREVNETDEIETLLYRIEPALEKVDRSKALHEQINEGVRHNVELSVRRLKEVPDLMKSLRHRDLMIVGAVYDLHSGKVEFLK</sequence>
<dbReference type="PANTHER" id="PTHR11002">
    <property type="entry name" value="CARBONIC ANHYDRASE"/>
    <property type="match status" value="1"/>
</dbReference>
<proteinExistence type="inferred from homology"/>
<evidence type="ECO:0000256" key="7">
    <source>
        <dbReference type="SAM" id="MobiDB-lite"/>
    </source>
</evidence>
<dbReference type="CDD" id="cd03378">
    <property type="entry name" value="beta_CA_cladeC"/>
    <property type="match status" value="1"/>
</dbReference>
<evidence type="ECO:0000256" key="4">
    <source>
        <dbReference type="ARBA" id="ARBA00023239"/>
    </source>
</evidence>
<dbReference type="GO" id="GO:0004089">
    <property type="term" value="F:carbonate dehydratase activity"/>
    <property type="evidence" value="ECO:0007669"/>
    <property type="project" value="UniProtKB-EC"/>
</dbReference>
<dbReference type="InterPro" id="IPR015892">
    <property type="entry name" value="Carbonic_anhydrase_CS"/>
</dbReference>
<dbReference type="PROSITE" id="PS00704">
    <property type="entry name" value="PROK_CO2_ANHYDRASE_1"/>
    <property type="match status" value="1"/>
</dbReference>
<dbReference type="Gene3D" id="3.40.1050.10">
    <property type="entry name" value="Carbonic anhydrase"/>
    <property type="match status" value="1"/>
</dbReference>
<dbReference type="AlphaFoldDB" id="A0A5C5YCL0"/>
<feature type="region of interest" description="Disordered" evidence="7">
    <location>
        <begin position="29"/>
        <end position="69"/>
    </location>
</feature>
<dbReference type="EC" id="4.2.1.1" evidence="2"/>
<evidence type="ECO:0000313" key="9">
    <source>
        <dbReference type="Proteomes" id="UP000317238"/>
    </source>
</evidence>
<feature type="binding site" evidence="6">
    <location>
        <position position="113"/>
    </location>
    <ligand>
        <name>Zn(2+)</name>
        <dbReference type="ChEBI" id="CHEBI:29105"/>
    </ligand>
</feature>
<keyword evidence="3 6" id="KW-0862">Zinc</keyword>
<organism evidence="8 9">
    <name type="scientific">Crateriforma conspicua</name>
    <dbReference type="NCBI Taxonomy" id="2527996"/>
    <lineage>
        <taxon>Bacteria</taxon>
        <taxon>Pseudomonadati</taxon>
        <taxon>Planctomycetota</taxon>
        <taxon>Planctomycetia</taxon>
        <taxon>Planctomycetales</taxon>
        <taxon>Planctomycetaceae</taxon>
        <taxon>Crateriforma</taxon>
    </lineage>
</organism>
<dbReference type="EMBL" id="SJPL01000001">
    <property type="protein sequence ID" value="TWT71062.1"/>
    <property type="molecule type" value="Genomic_DNA"/>
</dbReference>
<keyword evidence="9" id="KW-1185">Reference proteome</keyword>
<keyword evidence="4 8" id="KW-0456">Lyase</keyword>
<feature type="binding site" evidence="6">
    <location>
        <position position="115"/>
    </location>
    <ligand>
        <name>Zn(2+)</name>
        <dbReference type="ChEBI" id="CHEBI:29105"/>
    </ligand>
</feature>
<dbReference type="InterPro" id="IPR036874">
    <property type="entry name" value="Carbonic_anhydrase_sf"/>
</dbReference>
<comment type="cofactor">
    <cofactor evidence="6">
        <name>Zn(2+)</name>
        <dbReference type="ChEBI" id="CHEBI:29105"/>
    </cofactor>
    <text evidence="6">Binds 1 zinc ion per subunit.</text>
</comment>
<dbReference type="OrthoDB" id="9769739at2"/>
<comment type="similarity">
    <text evidence="1">Belongs to the beta-class carbonic anhydrase family.</text>
</comment>
<evidence type="ECO:0000256" key="6">
    <source>
        <dbReference type="PIRSR" id="PIRSR601765-1"/>
    </source>
</evidence>
<dbReference type="GO" id="GO:0015976">
    <property type="term" value="P:carbon utilization"/>
    <property type="evidence" value="ECO:0007669"/>
    <property type="project" value="InterPro"/>
</dbReference>
<feature type="binding site" evidence="6">
    <location>
        <position position="166"/>
    </location>
    <ligand>
        <name>Zn(2+)</name>
        <dbReference type="ChEBI" id="CHEBI:29105"/>
    </ligand>
</feature>
<dbReference type="RefSeq" id="WP_145303247.1">
    <property type="nucleotide sequence ID" value="NZ_CP036319.1"/>
</dbReference>
<keyword evidence="6" id="KW-0479">Metal-binding</keyword>
<protein>
    <recommendedName>
        <fullName evidence="2">carbonic anhydrase</fullName>
        <ecNumber evidence="2">4.2.1.1</ecNumber>
    </recommendedName>
</protein>
<evidence type="ECO:0000256" key="2">
    <source>
        <dbReference type="ARBA" id="ARBA00012925"/>
    </source>
</evidence>
<dbReference type="Proteomes" id="UP000317238">
    <property type="component" value="Unassembled WGS sequence"/>
</dbReference>
<feature type="binding site" evidence="6">
    <location>
        <position position="169"/>
    </location>
    <ligand>
        <name>Zn(2+)</name>
        <dbReference type="ChEBI" id="CHEBI:29105"/>
    </ligand>
</feature>
<comment type="caution">
    <text evidence="8">The sequence shown here is derived from an EMBL/GenBank/DDBJ whole genome shotgun (WGS) entry which is preliminary data.</text>
</comment>
<comment type="catalytic activity">
    <reaction evidence="5">
        <text>hydrogencarbonate + H(+) = CO2 + H2O</text>
        <dbReference type="Rhea" id="RHEA:10748"/>
        <dbReference type="ChEBI" id="CHEBI:15377"/>
        <dbReference type="ChEBI" id="CHEBI:15378"/>
        <dbReference type="ChEBI" id="CHEBI:16526"/>
        <dbReference type="ChEBI" id="CHEBI:17544"/>
        <dbReference type="EC" id="4.2.1.1"/>
    </reaction>
</comment>
<evidence type="ECO:0000256" key="3">
    <source>
        <dbReference type="ARBA" id="ARBA00022833"/>
    </source>
</evidence>
<reference evidence="8 9" key="1">
    <citation type="submission" date="2019-02" db="EMBL/GenBank/DDBJ databases">
        <title>Deep-cultivation of Planctomycetes and their phenomic and genomic characterization uncovers novel biology.</title>
        <authorList>
            <person name="Wiegand S."/>
            <person name="Jogler M."/>
            <person name="Boedeker C."/>
            <person name="Pinto D."/>
            <person name="Vollmers J."/>
            <person name="Rivas-Marin E."/>
            <person name="Kohn T."/>
            <person name="Peeters S.H."/>
            <person name="Heuer A."/>
            <person name="Rast P."/>
            <person name="Oberbeckmann S."/>
            <person name="Bunk B."/>
            <person name="Jeske O."/>
            <person name="Meyerdierks A."/>
            <person name="Storesund J.E."/>
            <person name="Kallscheuer N."/>
            <person name="Luecker S."/>
            <person name="Lage O.M."/>
            <person name="Pohl T."/>
            <person name="Merkel B.J."/>
            <person name="Hornburger P."/>
            <person name="Mueller R.-W."/>
            <person name="Bruemmer F."/>
            <person name="Labrenz M."/>
            <person name="Spormann A.M."/>
            <person name="Op Den Camp H."/>
            <person name="Overmann J."/>
            <person name="Amann R."/>
            <person name="Jetten M.S.M."/>
            <person name="Mascher T."/>
            <person name="Medema M.H."/>
            <person name="Devos D.P."/>
            <person name="Kaster A.-K."/>
            <person name="Ovreas L."/>
            <person name="Rohde M."/>
            <person name="Galperin M.Y."/>
            <person name="Jogler C."/>
        </authorList>
    </citation>
    <scope>NUCLEOTIDE SEQUENCE [LARGE SCALE GENOMIC DNA]</scope>
    <source>
        <strain evidence="8 9">Pan14r</strain>
    </source>
</reference>
<evidence type="ECO:0000256" key="5">
    <source>
        <dbReference type="ARBA" id="ARBA00048348"/>
    </source>
</evidence>
<dbReference type="SUPFAM" id="SSF53056">
    <property type="entry name" value="beta-carbonic anhydrase, cab"/>
    <property type="match status" value="1"/>
</dbReference>
<name>A0A5C5YCL0_9PLAN</name>
<dbReference type="Pfam" id="PF00484">
    <property type="entry name" value="Pro_CA"/>
    <property type="match status" value="1"/>
</dbReference>
<evidence type="ECO:0000313" key="8">
    <source>
        <dbReference type="EMBL" id="TWT71062.1"/>
    </source>
</evidence>
<evidence type="ECO:0000256" key="1">
    <source>
        <dbReference type="ARBA" id="ARBA00006217"/>
    </source>
</evidence>
<gene>
    <name evidence="8" type="primary">cynT_1</name>
    <name evidence="8" type="ORF">Pan14r_33720</name>
</gene>
<dbReference type="PANTHER" id="PTHR11002:SF79">
    <property type="entry name" value="CARBONIC ANHYDRASE 2"/>
    <property type="match status" value="1"/>
</dbReference>
<dbReference type="SMART" id="SM00947">
    <property type="entry name" value="Pro_CA"/>
    <property type="match status" value="1"/>
</dbReference>